<keyword evidence="2" id="KW-1185">Reference proteome</keyword>
<evidence type="ECO:0000313" key="1">
    <source>
        <dbReference type="EMBL" id="RWR91756.1"/>
    </source>
</evidence>
<reference evidence="1 2" key="1">
    <citation type="journal article" date="2019" name="Nat. Plants">
        <title>Stout camphor tree genome fills gaps in understanding of flowering plant genome evolution.</title>
        <authorList>
            <person name="Chaw S.M."/>
            <person name="Liu Y.C."/>
            <person name="Wu Y.W."/>
            <person name="Wang H.Y."/>
            <person name="Lin C.I."/>
            <person name="Wu C.S."/>
            <person name="Ke H.M."/>
            <person name="Chang L.Y."/>
            <person name="Hsu C.Y."/>
            <person name="Yang H.T."/>
            <person name="Sudianto E."/>
            <person name="Hsu M.H."/>
            <person name="Wu K.P."/>
            <person name="Wang L.N."/>
            <person name="Leebens-Mack J.H."/>
            <person name="Tsai I.J."/>
        </authorList>
    </citation>
    <scope>NUCLEOTIDE SEQUENCE [LARGE SCALE GENOMIC DNA]</scope>
    <source>
        <strain evidence="2">cv. Chaw 1501</strain>
        <tissue evidence="1">Young leaves</tissue>
    </source>
</reference>
<evidence type="ECO:0000313" key="2">
    <source>
        <dbReference type="Proteomes" id="UP000283530"/>
    </source>
</evidence>
<name>A0A443PLT8_9MAGN</name>
<dbReference type="EMBL" id="QPKB01000009">
    <property type="protein sequence ID" value="RWR91756.1"/>
    <property type="molecule type" value="Genomic_DNA"/>
</dbReference>
<gene>
    <name evidence="1" type="ORF">CKAN_02092900</name>
</gene>
<comment type="caution">
    <text evidence="1">The sequence shown here is derived from an EMBL/GenBank/DDBJ whole genome shotgun (WGS) entry which is preliminary data.</text>
</comment>
<proteinExistence type="predicted"/>
<dbReference type="Proteomes" id="UP000283530">
    <property type="component" value="Unassembled WGS sequence"/>
</dbReference>
<dbReference type="AlphaFoldDB" id="A0A443PLT8"/>
<accession>A0A443PLT8</accession>
<dbReference type="OrthoDB" id="10595084at2759"/>
<organism evidence="1 2">
    <name type="scientific">Cinnamomum micranthum f. kanehirae</name>
    <dbReference type="NCBI Taxonomy" id="337451"/>
    <lineage>
        <taxon>Eukaryota</taxon>
        <taxon>Viridiplantae</taxon>
        <taxon>Streptophyta</taxon>
        <taxon>Embryophyta</taxon>
        <taxon>Tracheophyta</taxon>
        <taxon>Spermatophyta</taxon>
        <taxon>Magnoliopsida</taxon>
        <taxon>Magnoliidae</taxon>
        <taxon>Laurales</taxon>
        <taxon>Lauraceae</taxon>
        <taxon>Cinnamomum</taxon>
    </lineage>
</organism>
<sequence length="219" mass="24491">MLDHHQIACIQLSEIRGIDYAVTRNEVPPTASDLPSLIKQGLKLATLSHPDSIIEVLLNMHAFGIPIERFVPTEDDESVAVFNTTAGDKPSNKKEQPCKLMTWSQEVVPIGRAHIGNGTQRIHCKALPKHAYKVTVDVIKKEMLHCPIQTILSFADNTCMLLPSKLKYMDSLIIHVTVFVKRHKVTAANSFSTCYRFAEMRLQESGIFNNEICFCCAGN</sequence>
<protein>
    <submittedName>
        <fullName evidence="1">Uncharacterized protein</fullName>
    </submittedName>
</protein>